<reference evidence="15" key="1">
    <citation type="submission" date="2023-03" db="EMBL/GenBank/DDBJ databases">
        <title>Chromosome-level genomes of two armyworms, Mythimna separata and Mythimna loreyi, provide insights into the biosynthesis and reception of sex pheromones.</title>
        <authorList>
            <person name="Zhao H."/>
        </authorList>
    </citation>
    <scope>NUCLEOTIDE SEQUENCE</scope>
    <source>
        <strain evidence="15">BeijingLab</strain>
        <tissue evidence="15">Pupa</tissue>
    </source>
</reference>
<dbReference type="SUPFAM" id="SSF48264">
    <property type="entry name" value="Cytochrome P450"/>
    <property type="match status" value="2"/>
</dbReference>
<dbReference type="InterPro" id="IPR050196">
    <property type="entry name" value="Cytochrome_P450_Monoox"/>
</dbReference>
<keyword evidence="9" id="KW-0492">Microsome</keyword>
<evidence type="ECO:0000256" key="12">
    <source>
        <dbReference type="ARBA" id="ARBA00023033"/>
    </source>
</evidence>
<keyword evidence="11" id="KW-0408">Iron</keyword>
<evidence type="ECO:0000256" key="2">
    <source>
        <dbReference type="ARBA" id="ARBA00003690"/>
    </source>
</evidence>
<dbReference type="PRINTS" id="PR00463">
    <property type="entry name" value="EP450I"/>
</dbReference>
<keyword evidence="16" id="KW-1185">Reference proteome</keyword>
<keyword evidence="13 14" id="KW-0472">Membrane</keyword>
<gene>
    <name evidence="15" type="ORF">PYW07_010034</name>
</gene>
<evidence type="ECO:0000256" key="5">
    <source>
        <dbReference type="ARBA" id="ARBA00010617"/>
    </source>
</evidence>
<feature type="transmembrane region" description="Helical" evidence="14">
    <location>
        <begin position="43"/>
        <end position="64"/>
    </location>
</feature>
<dbReference type="GO" id="GO:0020037">
    <property type="term" value="F:heme binding"/>
    <property type="evidence" value="ECO:0007669"/>
    <property type="project" value="InterPro"/>
</dbReference>
<evidence type="ECO:0000256" key="7">
    <source>
        <dbReference type="ARBA" id="ARBA00022723"/>
    </source>
</evidence>
<evidence type="ECO:0000256" key="3">
    <source>
        <dbReference type="ARBA" id="ARBA00004174"/>
    </source>
</evidence>
<keyword evidence="7" id="KW-0479">Metal-binding</keyword>
<comment type="similarity">
    <text evidence="5">Belongs to the cytochrome P450 family.</text>
</comment>
<evidence type="ECO:0000256" key="11">
    <source>
        <dbReference type="ARBA" id="ARBA00023004"/>
    </source>
</evidence>
<evidence type="ECO:0000256" key="4">
    <source>
        <dbReference type="ARBA" id="ARBA00004406"/>
    </source>
</evidence>
<dbReference type="EMBL" id="JARGEI010000018">
    <property type="protein sequence ID" value="KAJ8715552.1"/>
    <property type="molecule type" value="Genomic_DNA"/>
</dbReference>
<dbReference type="GO" id="GO:0005506">
    <property type="term" value="F:iron ion binding"/>
    <property type="evidence" value="ECO:0007669"/>
    <property type="project" value="InterPro"/>
</dbReference>
<dbReference type="Gene3D" id="1.10.630.10">
    <property type="entry name" value="Cytochrome P450"/>
    <property type="match status" value="2"/>
</dbReference>
<organism evidence="15 16">
    <name type="scientific">Mythimna separata</name>
    <name type="common">Oriental armyworm</name>
    <name type="synonym">Pseudaletia separata</name>
    <dbReference type="NCBI Taxonomy" id="271217"/>
    <lineage>
        <taxon>Eukaryota</taxon>
        <taxon>Metazoa</taxon>
        <taxon>Ecdysozoa</taxon>
        <taxon>Arthropoda</taxon>
        <taxon>Hexapoda</taxon>
        <taxon>Insecta</taxon>
        <taxon>Pterygota</taxon>
        <taxon>Neoptera</taxon>
        <taxon>Endopterygota</taxon>
        <taxon>Lepidoptera</taxon>
        <taxon>Glossata</taxon>
        <taxon>Ditrysia</taxon>
        <taxon>Noctuoidea</taxon>
        <taxon>Noctuidae</taxon>
        <taxon>Noctuinae</taxon>
        <taxon>Hadenini</taxon>
        <taxon>Mythimna</taxon>
    </lineage>
</organism>
<keyword evidence="10" id="KW-0560">Oxidoreductase</keyword>
<evidence type="ECO:0008006" key="17">
    <source>
        <dbReference type="Google" id="ProtNLM"/>
    </source>
</evidence>
<proteinExistence type="inferred from homology"/>
<name>A0AAD7YHE6_MYTSE</name>
<keyword evidence="14" id="KW-1133">Transmembrane helix</keyword>
<comment type="cofactor">
    <cofactor evidence="1">
        <name>heme</name>
        <dbReference type="ChEBI" id="CHEBI:30413"/>
    </cofactor>
</comment>
<dbReference type="GO" id="GO:0004497">
    <property type="term" value="F:monooxygenase activity"/>
    <property type="evidence" value="ECO:0007669"/>
    <property type="project" value="UniProtKB-KW"/>
</dbReference>
<dbReference type="AlphaFoldDB" id="A0AAD7YHE6"/>
<dbReference type="InterPro" id="IPR001128">
    <property type="entry name" value="Cyt_P450"/>
</dbReference>
<protein>
    <recommendedName>
        <fullName evidence="17">Cytochrome P450</fullName>
    </recommendedName>
</protein>
<dbReference type="Proteomes" id="UP001231518">
    <property type="component" value="Chromosome 24"/>
</dbReference>
<dbReference type="GO" id="GO:0016705">
    <property type="term" value="F:oxidoreductase activity, acting on paired donors, with incorporation or reduction of molecular oxygen"/>
    <property type="evidence" value="ECO:0007669"/>
    <property type="project" value="InterPro"/>
</dbReference>
<dbReference type="PANTHER" id="PTHR24291">
    <property type="entry name" value="CYTOCHROME P450 FAMILY 4"/>
    <property type="match status" value="1"/>
</dbReference>
<feature type="transmembrane region" description="Helical" evidence="14">
    <location>
        <begin position="6"/>
        <end position="22"/>
    </location>
</feature>
<keyword evidence="8" id="KW-0256">Endoplasmic reticulum</keyword>
<sequence>MFLVELILIWCAVIALWWYVKPRRPSPPVYPGALPIIGHAHQLLRDISMLILVWCAVFAVWWFVKPRRPSPPVYPGALPIIGHAHQLLGSELQLWQTEKEVYHFCLENGGVVEVRLGPRSVYIVTDLDDCLTVANTCLEKPYLYDFGKPLYDRGLVTANALTWKPHRKLLNPAFSQQILNTFVQEYSEQARCLVSELATEAGKDPFDVVPYLLKNVIRSLYKTVIGVKPSDNAQEMTLKTYAHATDCFFALLEDRFQSAWLHLPVIFNMSYLKKKQDAIVKTLKNITETIIMKRKSERKQNLYVDSIKEVTSGYKSLLDLLLDVGEKEVFTDEEIREHLDTIIGAAYDSTTRAMTVCLILIGTYPNVQARILEELQEVFDDPDRDLTRHDLPKLVYLEAVLKETLRLYPLVPRVGRYSESTVQLSKFYKATVYFNVDSMSSKILNPAFNQQIINTFVQEYSTQGKSLVTELASKVGKDPFDVVPYLTKIALRSVYKTMIGVTPNDEVQEMILTNYGQATDIFFKSVVKRFQSVWLHLPVFFQYECFEEETRRSYKNIEKPIANDYQDTQVGTERKHLFRLYKGGHIRLQVNVRSITGSRRKSSIHR</sequence>
<comment type="subcellular location">
    <subcellularLocation>
        <location evidence="4">Endoplasmic reticulum membrane</location>
        <topology evidence="4">Peripheral membrane protein</topology>
    </subcellularLocation>
    <subcellularLocation>
        <location evidence="3">Microsome membrane</location>
        <topology evidence="3">Peripheral membrane protein</topology>
    </subcellularLocation>
</comment>
<dbReference type="Pfam" id="PF00067">
    <property type="entry name" value="p450"/>
    <property type="match status" value="1"/>
</dbReference>
<keyword evidence="14" id="KW-0812">Transmembrane</keyword>
<evidence type="ECO:0000256" key="9">
    <source>
        <dbReference type="ARBA" id="ARBA00022848"/>
    </source>
</evidence>
<comment type="function">
    <text evidence="2">May be involved in the metabolism of insect hormones and in the breakdown of synthetic insecticides.</text>
</comment>
<comment type="caution">
    <text evidence="15">The sequence shown here is derived from an EMBL/GenBank/DDBJ whole genome shotgun (WGS) entry which is preliminary data.</text>
</comment>
<evidence type="ECO:0000256" key="1">
    <source>
        <dbReference type="ARBA" id="ARBA00001971"/>
    </source>
</evidence>
<evidence type="ECO:0000256" key="10">
    <source>
        <dbReference type="ARBA" id="ARBA00023002"/>
    </source>
</evidence>
<evidence type="ECO:0000256" key="8">
    <source>
        <dbReference type="ARBA" id="ARBA00022824"/>
    </source>
</evidence>
<keyword evidence="6" id="KW-0349">Heme</keyword>
<evidence type="ECO:0000256" key="6">
    <source>
        <dbReference type="ARBA" id="ARBA00022617"/>
    </source>
</evidence>
<evidence type="ECO:0000256" key="14">
    <source>
        <dbReference type="SAM" id="Phobius"/>
    </source>
</evidence>
<evidence type="ECO:0000313" key="16">
    <source>
        <dbReference type="Proteomes" id="UP001231518"/>
    </source>
</evidence>
<keyword evidence="12" id="KW-0503">Monooxygenase</keyword>
<dbReference type="InterPro" id="IPR036396">
    <property type="entry name" value="Cyt_P450_sf"/>
</dbReference>
<accession>A0AAD7YHE6</accession>
<dbReference type="InterPro" id="IPR002401">
    <property type="entry name" value="Cyt_P450_E_grp-I"/>
</dbReference>
<dbReference type="PANTHER" id="PTHR24291:SF189">
    <property type="entry name" value="CYTOCHROME P450 4C3-RELATED"/>
    <property type="match status" value="1"/>
</dbReference>
<dbReference type="GO" id="GO:0005789">
    <property type="term" value="C:endoplasmic reticulum membrane"/>
    <property type="evidence" value="ECO:0007669"/>
    <property type="project" value="UniProtKB-SubCell"/>
</dbReference>
<evidence type="ECO:0000313" key="15">
    <source>
        <dbReference type="EMBL" id="KAJ8715552.1"/>
    </source>
</evidence>
<evidence type="ECO:0000256" key="13">
    <source>
        <dbReference type="ARBA" id="ARBA00023136"/>
    </source>
</evidence>